<keyword evidence="5 6" id="KW-0472">Membrane</keyword>
<comment type="subcellular location">
    <subcellularLocation>
        <location evidence="6">Cell inner membrane</location>
        <topology evidence="6">Peripheral membrane protein</topology>
        <orientation evidence="6">Cytoplasmic side</orientation>
    </subcellularLocation>
</comment>
<feature type="binding site" evidence="6">
    <location>
        <position position="215"/>
    </location>
    <ligand>
        <name>Mg(2+)</name>
        <dbReference type="ChEBI" id="CHEBI:18420"/>
        <label>2</label>
    </ligand>
</feature>
<feature type="binding site" evidence="7">
    <location>
        <position position="89"/>
    </location>
    <ligand>
        <name>Mg(2+)</name>
        <dbReference type="ChEBI" id="CHEBI:18420"/>
        <label>1</label>
        <note>catalytic</note>
    </ligand>
</feature>
<dbReference type="CDD" id="cd01638">
    <property type="entry name" value="CysQ"/>
    <property type="match status" value="1"/>
</dbReference>
<evidence type="ECO:0000256" key="5">
    <source>
        <dbReference type="ARBA" id="ARBA00023136"/>
    </source>
</evidence>
<dbReference type="PANTHER" id="PTHR43028:SF5">
    <property type="entry name" value="3'(2'),5'-BISPHOSPHATE NUCLEOTIDASE 1"/>
    <property type="match status" value="1"/>
</dbReference>
<keyword evidence="6 7" id="KW-0460">Magnesium</keyword>
<evidence type="ECO:0000256" key="4">
    <source>
        <dbReference type="ARBA" id="ARBA00022801"/>
    </source>
</evidence>
<keyword evidence="3 6" id="KW-0997">Cell inner membrane</keyword>
<feature type="binding site" evidence="7">
    <location>
        <position position="215"/>
    </location>
    <ligand>
        <name>Mg(2+)</name>
        <dbReference type="ChEBI" id="CHEBI:18420"/>
        <label>1</label>
        <note>catalytic</note>
    </ligand>
</feature>
<proteinExistence type="inferred from homology"/>
<dbReference type="FunFam" id="3.40.190.80:FF:000005">
    <property type="entry name" value="3'(2'),5'-bisphosphate nucleotidase CysQ"/>
    <property type="match status" value="1"/>
</dbReference>
<dbReference type="GO" id="GO:0008441">
    <property type="term" value="F:3'(2'),5'-bisphosphate nucleotidase activity"/>
    <property type="evidence" value="ECO:0007669"/>
    <property type="project" value="UniProtKB-UniRule"/>
</dbReference>
<evidence type="ECO:0000313" key="8">
    <source>
        <dbReference type="EMBL" id="SDU24950.1"/>
    </source>
</evidence>
<keyword evidence="2 6" id="KW-1003">Cell membrane</keyword>
<dbReference type="InterPro" id="IPR020550">
    <property type="entry name" value="Inositol_monophosphatase_CS"/>
</dbReference>
<comment type="similarity">
    <text evidence="1 6">Belongs to the inositol monophosphatase superfamily. CysQ family.</text>
</comment>
<reference evidence="9" key="1">
    <citation type="submission" date="2016-10" db="EMBL/GenBank/DDBJ databases">
        <authorList>
            <person name="Varghese N."/>
            <person name="Submissions S."/>
        </authorList>
    </citation>
    <scope>NUCLEOTIDE SEQUENCE [LARGE SCALE GENOMIC DNA]</scope>
    <source>
        <strain evidence="9">CECT 8338</strain>
    </source>
</reference>
<name>A0A1H2GZB7_9GAMM</name>
<comment type="cofactor">
    <cofactor evidence="6 7">
        <name>Mg(2+)</name>
        <dbReference type="ChEBI" id="CHEBI:18420"/>
    </cofactor>
</comment>
<dbReference type="AlphaFoldDB" id="A0A1H2GZB7"/>
<dbReference type="NCBIfam" id="TIGR01331">
    <property type="entry name" value="bisphos_cysQ"/>
    <property type="match status" value="1"/>
</dbReference>
<feature type="binding site" evidence="6 7">
    <location>
        <position position="90"/>
    </location>
    <ligand>
        <name>Mg(2+)</name>
        <dbReference type="ChEBI" id="CHEBI:18420"/>
        <label>2</label>
    </ligand>
</feature>
<dbReference type="GO" id="GO:0000103">
    <property type="term" value="P:sulfate assimilation"/>
    <property type="evidence" value="ECO:0007669"/>
    <property type="project" value="TreeGrafter"/>
</dbReference>
<feature type="binding site" evidence="6">
    <location>
        <position position="87"/>
    </location>
    <ligand>
        <name>Mg(2+)</name>
        <dbReference type="ChEBI" id="CHEBI:18420"/>
        <label>1</label>
    </ligand>
</feature>
<organism evidence="8 9">
    <name type="scientific">Halopseudomonas salegens</name>
    <dbReference type="NCBI Taxonomy" id="1434072"/>
    <lineage>
        <taxon>Bacteria</taxon>
        <taxon>Pseudomonadati</taxon>
        <taxon>Pseudomonadota</taxon>
        <taxon>Gammaproteobacteria</taxon>
        <taxon>Pseudomonadales</taxon>
        <taxon>Pseudomonadaceae</taxon>
        <taxon>Halopseudomonas</taxon>
    </lineage>
</organism>
<feature type="binding site" evidence="6">
    <location>
        <position position="89"/>
    </location>
    <ligand>
        <name>Mg(2+)</name>
        <dbReference type="ChEBI" id="CHEBI:18420"/>
        <label>1</label>
    </ligand>
</feature>
<dbReference type="InterPro" id="IPR000760">
    <property type="entry name" value="Inositol_monophosphatase-like"/>
</dbReference>
<dbReference type="Gene3D" id="3.30.540.10">
    <property type="entry name" value="Fructose-1,6-Bisphosphatase, subunit A, domain 1"/>
    <property type="match status" value="1"/>
</dbReference>
<dbReference type="EMBL" id="LT629787">
    <property type="protein sequence ID" value="SDU24950.1"/>
    <property type="molecule type" value="Genomic_DNA"/>
</dbReference>
<dbReference type="InterPro" id="IPR050725">
    <property type="entry name" value="CysQ/Inositol_MonoPase"/>
</dbReference>
<keyword evidence="4 6" id="KW-0378">Hydrolase</keyword>
<dbReference type="OrthoDB" id="9785695at2"/>
<dbReference type="SUPFAM" id="SSF56655">
    <property type="entry name" value="Carbohydrate phosphatase"/>
    <property type="match status" value="1"/>
</dbReference>
<comment type="catalytic activity">
    <reaction evidence="6">
        <text>adenosine 3',5'-bisphosphate + H2O = AMP + phosphate</text>
        <dbReference type="Rhea" id="RHEA:10040"/>
        <dbReference type="ChEBI" id="CHEBI:15377"/>
        <dbReference type="ChEBI" id="CHEBI:43474"/>
        <dbReference type="ChEBI" id="CHEBI:58343"/>
        <dbReference type="ChEBI" id="CHEBI:456215"/>
        <dbReference type="EC" id="3.1.3.7"/>
    </reaction>
</comment>
<evidence type="ECO:0000256" key="6">
    <source>
        <dbReference type="HAMAP-Rule" id="MF_02095"/>
    </source>
</evidence>
<dbReference type="InterPro" id="IPR006240">
    <property type="entry name" value="CysQ"/>
</dbReference>
<feature type="binding site" evidence="7">
    <location>
        <position position="87"/>
    </location>
    <ligand>
        <name>Mg(2+)</name>
        <dbReference type="ChEBI" id="CHEBI:18420"/>
        <label>1</label>
        <note>catalytic</note>
    </ligand>
</feature>
<feature type="binding site" evidence="6">
    <location>
        <position position="67"/>
    </location>
    <ligand>
        <name>substrate</name>
    </ligand>
</feature>
<dbReference type="Pfam" id="PF00459">
    <property type="entry name" value="Inositol_P"/>
    <property type="match status" value="1"/>
</dbReference>
<gene>
    <name evidence="6" type="primary">cysQ</name>
    <name evidence="8" type="ORF">SAMN05216210_2662</name>
</gene>
<sequence length="267" mass="29263">MNLPCTIEQLAQLAREAGAATLRYWQQNPDVQHKADDSPVTAADLAAHDLLLAGLRKLTPGIPVISEEAADIPLAERADWPRFWLLDPLDGTKEFIDGSDEYTVNIALIENAQVRFGLVGVPARDTLYWGGHGLGAWRQRGQQKATPLHTRQPGAEISVVASRRHSGPEQQALLDTMAQKRTLELVSIGSSLKFCLLAEGAADFYPRLAPTCQWDTAAAQAVLEGAGGQVLKLNGQRFDYPSRDSWLNPHFIACGWPDPAWLQLLRG</sequence>
<evidence type="ECO:0000256" key="3">
    <source>
        <dbReference type="ARBA" id="ARBA00022519"/>
    </source>
</evidence>
<protein>
    <recommendedName>
        <fullName evidence="6">3'(2'),5'-bisphosphate nucleotidase CysQ</fullName>
        <ecNumber evidence="6">3.1.3.7</ecNumber>
    </recommendedName>
    <alternativeName>
        <fullName evidence="6">3'(2'),5-bisphosphonucleoside 3'(2')-phosphohydrolase</fullName>
    </alternativeName>
    <alternativeName>
        <fullName evidence="6">3'-phosphoadenosine 5'-phosphate phosphatase</fullName>
        <shortName evidence="6">PAP phosphatase</shortName>
    </alternativeName>
</protein>
<evidence type="ECO:0000313" key="9">
    <source>
        <dbReference type="Proteomes" id="UP000243924"/>
    </source>
</evidence>
<dbReference type="GO" id="GO:0005886">
    <property type="term" value="C:plasma membrane"/>
    <property type="evidence" value="ECO:0007669"/>
    <property type="project" value="UniProtKB-SubCell"/>
</dbReference>
<dbReference type="PANTHER" id="PTHR43028">
    <property type="entry name" value="3'(2'),5'-BISPHOSPHATE NUCLEOTIDASE 1"/>
    <property type="match status" value="1"/>
</dbReference>
<keyword evidence="9" id="KW-1185">Reference proteome</keyword>
<dbReference type="HAMAP" id="MF_02095">
    <property type="entry name" value="CysQ"/>
    <property type="match status" value="1"/>
</dbReference>
<dbReference type="PROSITE" id="PS00630">
    <property type="entry name" value="IMP_2"/>
    <property type="match status" value="1"/>
</dbReference>
<evidence type="ECO:0000256" key="2">
    <source>
        <dbReference type="ARBA" id="ARBA00022475"/>
    </source>
</evidence>
<feature type="binding site" evidence="6">
    <location>
        <position position="87"/>
    </location>
    <ligand>
        <name>Mg(2+)</name>
        <dbReference type="ChEBI" id="CHEBI:18420"/>
        <label>2</label>
    </ligand>
</feature>
<dbReference type="STRING" id="1434072.SAMN05216210_2662"/>
<evidence type="ECO:0000256" key="7">
    <source>
        <dbReference type="PIRSR" id="PIRSR600760-2"/>
    </source>
</evidence>
<dbReference type="GO" id="GO:0046854">
    <property type="term" value="P:phosphatidylinositol phosphate biosynthetic process"/>
    <property type="evidence" value="ECO:0007669"/>
    <property type="project" value="InterPro"/>
</dbReference>
<dbReference type="GO" id="GO:0050427">
    <property type="term" value="P:3'-phosphoadenosine 5'-phosphosulfate metabolic process"/>
    <property type="evidence" value="ECO:0007669"/>
    <property type="project" value="TreeGrafter"/>
</dbReference>
<dbReference type="PRINTS" id="PR00377">
    <property type="entry name" value="IMPHPHTASES"/>
</dbReference>
<feature type="binding site" evidence="6">
    <location>
        <position position="215"/>
    </location>
    <ligand>
        <name>substrate</name>
    </ligand>
</feature>
<evidence type="ECO:0000256" key="1">
    <source>
        <dbReference type="ARBA" id="ARBA00005289"/>
    </source>
</evidence>
<feature type="binding site" evidence="6">
    <location>
        <begin position="89"/>
        <end position="92"/>
    </location>
    <ligand>
        <name>substrate</name>
    </ligand>
</feature>
<feature type="binding site" evidence="6">
    <location>
        <position position="67"/>
    </location>
    <ligand>
        <name>Mg(2+)</name>
        <dbReference type="ChEBI" id="CHEBI:18420"/>
        <label>1</label>
    </ligand>
</feature>
<dbReference type="RefSeq" id="WP_092387651.1">
    <property type="nucleotide sequence ID" value="NZ_LT629787.1"/>
</dbReference>
<keyword evidence="6 7" id="KW-0479">Metal-binding</keyword>
<dbReference type="EC" id="3.1.3.7" evidence="6"/>
<feature type="binding site" evidence="7">
    <location>
        <position position="67"/>
    </location>
    <ligand>
        <name>Mg(2+)</name>
        <dbReference type="ChEBI" id="CHEBI:18420"/>
        <label>1</label>
        <note>catalytic</note>
    </ligand>
</feature>
<dbReference type="GO" id="GO:0000287">
    <property type="term" value="F:magnesium ion binding"/>
    <property type="evidence" value="ECO:0007669"/>
    <property type="project" value="UniProtKB-UniRule"/>
</dbReference>
<dbReference type="Gene3D" id="3.40.190.80">
    <property type="match status" value="1"/>
</dbReference>
<comment type="function">
    <text evidence="6">Converts adenosine-3',5'-bisphosphate (PAP) to AMP.</text>
</comment>
<dbReference type="Proteomes" id="UP000243924">
    <property type="component" value="Chromosome I"/>
</dbReference>
<accession>A0A1H2GZB7</accession>